<evidence type="ECO:0000259" key="10">
    <source>
        <dbReference type="Pfam" id="PF00155"/>
    </source>
</evidence>
<dbReference type="InterPro" id="IPR015422">
    <property type="entry name" value="PyrdxlP-dep_Trfase_small"/>
</dbReference>
<dbReference type="EC" id="4.1.1.81" evidence="4"/>
<dbReference type="PANTHER" id="PTHR42885:SF1">
    <property type="entry name" value="THREONINE-PHOSPHATE DECARBOXYLASE"/>
    <property type="match status" value="1"/>
</dbReference>
<evidence type="ECO:0000256" key="6">
    <source>
        <dbReference type="ARBA" id="ARBA00022898"/>
    </source>
</evidence>
<dbReference type="RefSeq" id="WP_093913841.1">
    <property type="nucleotide sequence ID" value="NZ_FONL01000012.1"/>
</dbReference>
<protein>
    <recommendedName>
        <fullName evidence="4">threonine-phosphate decarboxylase</fullName>
        <ecNumber evidence="4">4.1.1.81</ecNumber>
    </recommendedName>
    <alternativeName>
        <fullName evidence="8">L-threonine-O-3-phosphate decarboxylase</fullName>
    </alternativeName>
</protein>
<dbReference type="Gene3D" id="3.40.640.10">
    <property type="entry name" value="Type I PLP-dependent aspartate aminotransferase-like (Major domain)"/>
    <property type="match status" value="1"/>
</dbReference>
<dbReference type="GO" id="GO:0048472">
    <property type="term" value="F:threonine-phosphate decarboxylase activity"/>
    <property type="evidence" value="ECO:0007669"/>
    <property type="project" value="UniProtKB-EC"/>
</dbReference>
<dbReference type="InterPro" id="IPR015424">
    <property type="entry name" value="PyrdxlP-dep_Trfase"/>
</dbReference>
<proteinExistence type="predicted"/>
<evidence type="ECO:0000256" key="1">
    <source>
        <dbReference type="ARBA" id="ARBA00001933"/>
    </source>
</evidence>
<dbReference type="SUPFAM" id="SSF53383">
    <property type="entry name" value="PLP-dependent transferases"/>
    <property type="match status" value="1"/>
</dbReference>
<sequence length="362" mass="40863">MYQYVHGGDIYSDPSLKQNKEMLDYSANINPLGIPAGVGRALKNAVADCVNYPDPFCRELRAGLSRYFFLPAEMIYCGNGAADVLFRIMTALRPKRTLVLAPTFADYEKAAVAAGSKIDYFTLHEKNEFAVTPEILKAITKRTEMVVLCNPNNPTGKLMDKELLLTVLQHCEALHIPLLVDECFMDFVKDKDKYSLLDQLTGHPGLIILKAFTKIFAIPGVRLGFCLASDAGLMDKLYACGQDWNVSVLAQAAGAAALEETDYLEETRELIAVEKAYLAAQLRLIKLQVFEGAANYLLIKTTHNYPWPEKLKKHHILIRDCSNYHGLSEGYYRIAVKTRRDNRKLIRIMKELVKHDMFNYIN</sequence>
<evidence type="ECO:0000256" key="7">
    <source>
        <dbReference type="ARBA" id="ARBA00023239"/>
    </source>
</evidence>
<dbReference type="Gene3D" id="3.90.1150.10">
    <property type="entry name" value="Aspartate Aminotransferase, domain 1"/>
    <property type="match status" value="1"/>
</dbReference>
<dbReference type="OrthoDB" id="9813612at2"/>
<dbReference type="UniPathway" id="UPA00148"/>
<evidence type="ECO:0000256" key="5">
    <source>
        <dbReference type="ARBA" id="ARBA00022573"/>
    </source>
</evidence>
<dbReference type="Proteomes" id="UP000198896">
    <property type="component" value="Unassembled WGS sequence"/>
</dbReference>
<accession>A0A1I2CCA2</accession>
<evidence type="ECO:0000313" key="12">
    <source>
        <dbReference type="Proteomes" id="UP000198896"/>
    </source>
</evidence>
<evidence type="ECO:0000313" key="11">
    <source>
        <dbReference type="EMBL" id="SFE65884.1"/>
    </source>
</evidence>
<dbReference type="Pfam" id="PF00155">
    <property type="entry name" value="Aminotran_1_2"/>
    <property type="match status" value="1"/>
</dbReference>
<keyword evidence="6" id="KW-0663">Pyridoxal phosphate</keyword>
<dbReference type="EMBL" id="FONL01000012">
    <property type="protein sequence ID" value="SFE65884.1"/>
    <property type="molecule type" value="Genomic_DNA"/>
</dbReference>
<evidence type="ECO:0000256" key="3">
    <source>
        <dbReference type="ARBA" id="ARBA00004953"/>
    </source>
</evidence>
<comment type="catalytic activity">
    <reaction evidence="9">
        <text>O-phospho-L-threonine + H(+) = (R)-1-aminopropan-2-yl phosphate + CO2</text>
        <dbReference type="Rhea" id="RHEA:11492"/>
        <dbReference type="ChEBI" id="CHEBI:15378"/>
        <dbReference type="ChEBI" id="CHEBI:16526"/>
        <dbReference type="ChEBI" id="CHEBI:58563"/>
        <dbReference type="ChEBI" id="CHEBI:58675"/>
        <dbReference type="EC" id="4.1.1.81"/>
    </reaction>
</comment>
<dbReference type="CDD" id="cd00609">
    <property type="entry name" value="AAT_like"/>
    <property type="match status" value="1"/>
</dbReference>
<evidence type="ECO:0000256" key="8">
    <source>
        <dbReference type="ARBA" id="ARBA00029996"/>
    </source>
</evidence>
<comment type="function">
    <text evidence="2">Decarboxylates L-threonine-O-3-phosphate to yield (R)-1-amino-2-propanol O-2-phosphate, the precursor for the linkage between the nucleotide loop and the corrin ring in cobalamin.</text>
</comment>
<reference evidence="11 12" key="1">
    <citation type="submission" date="2016-10" db="EMBL/GenBank/DDBJ databases">
        <authorList>
            <person name="de Groot N.N."/>
        </authorList>
    </citation>
    <scope>NUCLEOTIDE SEQUENCE [LARGE SCALE GENOMIC DNA]</scope>
    <source>
        <strain evidence="11 12">DSM 9236</strain>
    </source>
</reference>
<dbReference type="AlphaFoldDB" id="A0A1I2CCA2"/>
<evidence type="ECO:0000256" key="2">
    <source>
        <dbReference type="ARBA" id="ARBA00003444"/>
    </source>
</evidence>
<keyword evidence="12" id="KW-1185">Reference proteome</keyword>
<keyword evidence="7" id="KW-0456">Lyase</keyword>
<feature type="domain" description="Aminotransferase class I/classII large" evidence="10">
    <location>
        <begin position="22"/>
        <end position="347"/>
    </location>
</feature>
<dbReference type="NCBIfam" id="TIGR01140">
    <property type="entry name" value="L_thr_O3P_dcar"/>
    <property type="match status" value="1"/>
</dbReference>
<organism evidence="11 12">
    <name type="scientific">Succiniclasticum ruminis DSM 9236</name>
    <dbReference type="NCBI Taxonomy" id="1123323"/>
    <lineage>
        <taxon>Bacteria</taxon>
        <taxon>Bacillati</taxon>
        <taxon>Bacillota</taxon>
        <taxon>Negativicutes</taxon>
        <taxon>Acidaminococcales</taxon>
        <taxon>Acidaminococcaceae</taxon>
        <taxon>Succiniclasticum</taxon>
    </lineage>
</organism>
<name>A0A1I2CCA2_9FIRM</name>
<comment type="cofactor">
    <cofactor evidence="1">
        <name>pyridoxal 5'-phosphate</name>
        <dbReference type="ChEBI" id="CHEBI:597326"/>
    </cofactor>
</comment>
<gene>
    <name evidence="11" type="ORF">SAMN05216245_11222</name>
</gene>
<evidence type="ECO:0000256" key="9">
    <source>
        <dbReference type="ARBA" id="ARBA00048531"/>
    </source>
</evidence>
<comment type="pathway">
    <text evidence="3">Cofactor biosynthesis; adenosylcobalamin biosynthesis.</text>
</comment>
<dbReference type="PANTHER" id="PTHR42885">
    <property type="entry name" value="HISTIDINOL-PHOSPHATE AMINOTRANSFERASE-RELATED"/>
    <property type="match status" value="1"/>
</dbReference>
<dbReference type="InterPro" id="IPR005860">
    <property type="entry name" value="CobD"/>
</dbReference>
<dbReference type="InterPro" id="IPR015421">
    <property type="entry name" value="PyrdxlP-dep_Trfase_major"/>
</dbReference>
<keyword evidence="5" id="KW-0169">Cobalamin biosynthesis</keyword>
<dbReference type="STRING" id="1123323.SAMN05216245_11222"/>
<dbReference type="GO" id="GO:0030170">
    <property type="term" value="F:pyridoxal phosphate binding"/>
    <property type="evidence" value="ECO:0007669"/>
    <property type="project" value="InterPro"/>
</dbReference>
<dbReference type="GO" id="GO:0009236">
    <property type="term" value="P:cobalamin biosynthetic process"/>
    <property type="evidence" value="ECO:0007669"/>
    <property type="project" value="UniProtKB-UniPathway"/>
</dbReference>
<evidence type="ECO:0000256" key="4">
    <source>
        <dbReference type="ARBA" id="ARBA00012285"/>
    </source>
</evidence>
<dbReference type="InterPro" id="IPR004839">
    <property type="entry name" value="Aminotransferase_I/II_large"/>
</dbReference>